<evidence type="ECO:0000256" key="2">
    <source>
        <dbReference type="ARBA" id="ARBA00006462"/>
    </source>
</evidence>
<dbReference type="STRING" id="701091.M2UL55"/>
<feature type="region of interest" description="Disordered" evidence="7">
    <location>
        <begin position="516"/>
        <end position="551"/>
    </location>
</feature>
<dbReference type="GO" id="GO:0016020">
    <property type="term" value="C:membrane"/>
    <property type="evidence" value="ECO:0007669"/>
    <property type="project" value="UniProtKB-SubCell"/>
</dbReference>
<evidence type="ECO:0000256" key="3">
    <source>
        <dbReference type="ARBA" id="ARBA00022692"/>
    </source>
</evidence>
<gene>
    <name evidence="8" type="ORF">COCHEDRAFT_1226833</name>
</gene>
<evidence type="ECO:0000313" key="8">
    <source>
        <dbReference type="EMBL" id="EMD88697.1"/>
    </source>
</evidence>
<feature type="region of interest" description="Disordered" evidence="7">
    <location>
        <begin position="441"/>
        <end position="504"/>
    </location>
</feature>
<dbReference type="EMBL" id="KB445580">
    <property type="protein sequence ID" value="EMD88697.1"/>
    <property type="molecule type" value="Genomic_DNA"/>
</dbReference>
<dbReference type="OMA" id="KEPPNWD"/>
<dbReference type="AlphaFoldDB" id="M2UL55"/>
<feature type="compositionally biased region" description="Basic and acidic residues" evidence="7">
    <location>
        <begin position="448"/>
        <end position="504"/>
    </location>
</feature>
<dbReference type="PANTHER" id="PTHR23033">
    <property type="entry name" value="BETA1,3-GALACTOSYLTRANSFERASE"/>
    <property type="match status" value="1"/>
</dbReference>
<keyword evidence="5" id="KW-1133">Transmembrane helix</keyword>
<dbReference type="InterPro" id="IPR026050">
    <property type="entry name" value="C1GALT1/C1GALT1_chp1"/>
</dbReference>
<dbReference type="eggNOG" id="KOG2246">
    <property type="taxonomic scope" value="Eukaryota"/>
</dbReference>
<dbReference type="HOGENOM" id="CLU_408295_0_0_1"/>
<reference evidence="8 9" key="1">
    <citation type="journal article" date="2012" name="PLoS Pathog.">
        <title>Diverse lifestyles and strategies of plant pathogenesis encoded in the genomes of eighteen Dothideomycetes fungi.</title>
        <authorList>
            <person name="Ohm R.A."/>
            <person name="Feau N."/>
            <person name="Henrissat B."/>
            <person name="Schoch C.L."/>
            <person name="Horwitz B.A."/>
            <person name="Barry K.W."/>
            <person name="Condon B.J."/>
            <person name="Copeland A.C."/>
            <person name="Dhillon B."/>
            <person name="Glaser F."/>
            <person name="Hesse C.N."/>
            <person name="Kosti I."/>
            <person name="LaButti K."/>
            <person name="Lindquist E.A."/>
            <person name="Lucas S."/>
            <person name="Salamov A.A."/>
            <person name="Bradshaw R.E."/>
            <person name="Ciuffetti L."/>
            <person name="Hamelin R.C."/>
            <person name="Kema G.H.J."/>
            <person name="Lawrence C."/>
            <person name="Scott J.A."/>
            <person name="Spatafora J.W."/>
            <person name="Turgeon B.G."/>
            <person name="de Wit P.J.G.M."/>
            <person name="Zhong S."/>
            <person name="Goodwin S.B."/>
            <person name="Grigoriev I.V."/>
        </authorList>
    </citation>
    <scope>NUCLEOTIDE SEQUENCE [LARGE SCALE GENOMIC DNA]</scope>
    <source>
        <strain evidence="9">C5 / ATCC 48332 / race O</strain>
    </source>
</reference>
<dbReference type="PANTHER" id="PTHR23033:SF47">
    <property type="entry name" value="APPLE DOMAIN-CONTAINING PROTEIN-RELATED"/>
    <property type="match status" value="1"/>
</dbReference>
<dbReference type="Gene3D" id="3.90.550.50">
    <property type="match status" value="1"/>
</dbReference>
<protein>
    <recommendedName>
        <fullName evidence="10">Glycosyltransferase family 31 protein</fullName>
    </recommendedName>
</protein>
<evidence type="ECO:0008006" key="10">
    <source>
        <dbReference type="Google" id="ProtNLM"/>
    </source>
</evidence>
<comment type="subcellular location">
    <subcellularLocation>
        <location evidence="1">Membrane</location>
        <topology evidence="1">Single-pass type II membrane protein</topology>
    </subcellularLocation>
</comment>
<evidence type="ECO:0000313" key="9">
    <source>
        <dbReference type="Proteomes" id="UP000016936"/>
    </source>
</evidence>
<reference evidence="9" key="2">
    <citation type="journal article" date="2013" name="PLoS Genet.">
        <title>Comparative genome structure, secondary metabolite, and effector coding capacity across Cochliobolus pathogens.</title>
        <authorList>
            <person name="Condon B.J."/>
            <person name="Leng Y."/>
            <person name="Wu D."/>
            <person name="Bushley K.E."/>
            <person name="Ohm R.A."/>
            <person name="Otillar R."/>
            <person name="Martin J."/>
            <person name="Schackwitz W."/>
            <person name="Grimwood J."/>
            <person name="MohdZainudin N."/>
            <person name="Xue C."/>
            <person name="Wang R."/>
            <person name="Manning V.A."/>
            <person name="Dhillon B."/>
            <person name="Tu Z.J."/>
            <person name="Steffenson B.J."/>
            <person name="Salamov A."/>
            <person name="Sun H."/>
            <person name="Lowry S."/>
            <person name="LaButti K."/>
            <person name="Han J."/>
            <person name="Copeland A."/>
            <person name="Lindquist E."/>
            <person name="Barry K."/>
            <person name="Schmutz J."/>
            <person name="Baker S.E."/>
            <person name="Ciuffetti L.M."/>
            <person name="Grigoriev I.V."/>
            <person name="Zhong S."/>
            <person name="Turgeon B.G."/>
        </authorList>
    </citation>
    <scope>NUCLEOTIDE SEQUENCE [LARGE SCALE GENOMIC DNA]</scope>
    <source>
        <strain evidence="9">C5 / ATCC 48332 / race O</strain>
    </source>
</reference>
<proteinExistence type="inferred from homology"/>
<feature type="compositionally biased region" description="Basic and acidic residues" evidence="7">
    <location>
        <begin position="524"/>
        <end position="547"/>
    </location>
</feature>
<accession>M2UL55</accession>
<keyword evidence="6" id="KW-0472">Membrane</keyword>
<evidence type="ECO:0000256" key="1">
    <source>
        <dbReference type="ARBA" id="ARBA00004606"/>
    </source>
</evidence>
<keyword evidence="4" id="KW-0735">Signal-anchor</keyword>
<organism evidence="8 9">
    <name type="scientific">Cochliobolus heterostrophus (strain C5 / ATCC 48332 / race O)</name>
    <name type="common">Southern corn leaf blight fungus</name>
    <name type="synonym">Bipolaris maydis</name>
    <dbReference type="NCBI Taxonomy" id="701091"/>
    <lineage>
        <taxon>Eukaryota</taxon>
        <taxon>Fungi</taxon>
        <taxon>Dikarya</taxon>
        <taxon>Ascomycota</taxon>
        <taxon>Pezizomycotina</taxon>
        <taxon>Dothideomycetes</taxon>
        <taxon>Pleosporomycetidae</taxon>
        <taxon>Pleosporales</taxon>
        <taxon>Pleosporineae</taxon>
        <taxon>Pleosporaceae</taxon>
        <taxon>Bipolaris</taxon>
    </lineage>
</organism>
<evidence type="ECO:0000256" key="5">
    <source>
        <dbReference type="ARBA" id="ARBA00022989"/>
    </source>
</evidence>
<keyword evidence="3" id="KW-0812">Transmembrane</keyword>
<name>M2UL55_COCH5</name>
<evidence type="ECO:0000256" key="7">
    <source>
        <dbReference type="SAM" id="MobiDB-lite"/>
    </source>
</evidence>
<evidence type="ECO:0000256" key="6">
    <source>
        <dbReference type="ARBA" id="ARBA00023136"/>
    </source>
</evidence>
<evidence type="ECO:0000256" key="4">
    <source>
        <dbReference type="ARBA" id="ARBA00022968"/>
    </source>
</evidence>
<dbReference type="Proteomes" id="UP000016936">
    <property type="component" value="Unassembled WGS sequence"/>
</dbReference>
<feature type="region of interest" description="Disordered" evidence="7">
    <location>
        <begin position="52"/>
        <end position="87"/>
    </location>
</feature>
<sequence>MPTVTPSRLAIVVIAFSLITFFWSFGLPAQNAKPEVPVIDHYEHKNVHTDPIIPPPAVETPANVHNKPGEKGHAAAPSPSTTGVAEFEDDGGRWEDANNGIATPSTLLTHTVAAHKSAAADNLDNAPTPAVVAPPSTQAVQGHCQNLAMAQDVMVVLKTSKASIEKLNAHLRTVISCVPTFAIFSDHEGEFEGHKVHDALKAVSHEIKFSHDQFHEYRIMRADAQHNPDAAKLDELDKWKMLPMVYQAYHMNPHARFLVFIEEETALSWTNLLQWIARLDYRIPYYSGAPAYISGTQAAQRGPGILLSQGALRRFAKSYDELYTRKWEPAVDKECCGDLMLARAMADAHVEFYSSWPLLQSEHPYSLDYTKRHWCAPAVSWHRISGDQLMRQWEHEKEWTNTKGWKTPYLFRDAYQDYIAPHVEARKENWDNMSHDAKIVAPQGRQQQIKDEAQKAKQNQDEEEKKKQEALKESEREPDREPDLPGVVKPEHPEKEKEVDPEHLMKDHKDDILQTAGTHTTHAQKRDDKKKEGEKKKEPPNWDKLADKYPNAADSSEVCQKTCEQIEDCLQWRYSNHADGECHLSKVIRLGGSTEDGRWTSGWATDRVERVKKEWECKQVNWRFYQ</sequence>
<keyword evidence="9" id="KW-1185">Reference proteome</keyword>
<dbReference type="OrthoDB" id="414175at2759"/>
<comment type="similarity">
    <text evidence="2">Belongs to the glycosyltransferase 31 family. Beta3-Gal-T subfamily.</text>
</comment>